<dbReference type="HOGENOM" id="CLU_023267_0_1_10"/>
<keyword evidence="2" id="KW-0597">Phosphoprotein</keyword>
<name>K4IHD1_PSYTT</name>
<dbReference type="OrthoDB" id="241638at2"/>
<dbReference type="GO" id="GO:0012505">
    <property type="term" value="C:endomembrane system"/>
    <property type="evidence" value="ECO:0007669"/>
    <property type="project" value="TreeGrafter"/>
</dbReference>
<dbReference type="InterPro" id="IPR011042">
    <property type="entry name" value="6-blade_b-propeller_TolB-like"/>
</dbReference>
<feature type="domain" description="Strictosidine synthase conserved region" evidence="5">
    <location>
        <begin position="150"/>
        <end position="239"/>
    </location>
</feature>
<accession>K4IHD1</accession>
<dbReference type="RefSeq" id="WP_015025490.1">
    <property type="nucleotide sequence ID" value="NC_018721.1"/>
</dbReference>
<dbReference type="STRING" id="313595.P700755_003298"/>
<dbReference type="KEGG" id="ptq:P700755_003298"/>
<dbReference type="PANTHER" id="PTHR10426">
    <property type="entry name" value="STRICTOSIDINE SYNTHASE-RELATED"/>
    <property type="match status" value="1"/>
</dbReference>
<sequence length="361" mass="40042">MKKVKMISVVLILSGLLLSSCDIKPLAYQPKTIPSFEGATQLNDKLATSKKIEIDNWYGPEDILFDSLGNIYTGVHNADFSDGRILKVDPLGKVEEFYNSGSWVAGLHFDKESNVIALSHKQGLISISPTKNVTVLAATDEHGRPFLIPNGLDIADNGMIYFSNTSETSAYSIKYGRKIIMEMRPLGGLHSYNPATKEVKTLIDGVYFGNGVVVSKDQTHLLMVETTKYRVLKYWISGENAGLTEVFMDNLHGFPNGISIREDGTYWLGFSTKRNKALDEIHPKTGMKKFVYGLPEFVQPKAEPFGMVMNISTDGEILETLFDREGVVLPEAGAVKEFNGYLYIGGDVLPYIGKYKLDTIN</sequence>
<proteinExistence type="inferred from homology"/>
<dbReference type="eggNOG" id="COG3386">
    <property type="taxonomic scope" value="Bacteria"/>
</dbReference>
<gene>
    <name evidence="6" type="ordered locus">P700755_003298</name>
</gene>
<dbReference type="Gene3D" id="2.120.10.30">
    <property type="entry name" value="TolB, C-terminal domain"/>
    <property type="match status" value="1"/>
</dbReference>
<evidence type="ECO:0000256" key="2">
    <source>
        <dbReference type="ARBA" id="ARBA00022553"/>
    </source>
</evidence>
<evidence type="ECO:0000313" key="6">
    <source>
        <dbReference type="EMBL" id="AFU69942.1"/>
    </source>
</evidence>
<dbReference type="Pfam" id="PF03088">
    <property type="entry name" value="Str_synth"/>
    <property type="match status" value="1"/>
</dbReference>
<dbReference type="InterPro" id="IPR018119">
    <property type="entry name" value="Strictosidine_synth_cons-reg"/>
</dbReference>
<reference evidence="6" key="2">
    <citation type="submission" date="2012-09" db="EMBL/GenBank/DDBJ databases">
        <title>The complete sequence of Psychroflexus torquis an extreme psychrophile from sea-ice that is stimulated by light.</title>
        <authorList>
            <person name="Feng S."/>
            <person name="Powell S.M."/>
            <person name="Bowman J.P."/>
        </authorList>
    </citation>
    <scope>NUCLEOTIDE SEQUENCE [LARGE SCALE GENOMIC DNA]</scope>
    <source>
        <strain evidence="6">ATCC 700755</strain>
    </source>
</reference>
<organism evidence="6 7">
    <name type="scientific">Psychroflexus torquis (strain ATCC 700755 / CIP 106069 / ACAM 623)</name>
    <dbReference type="NCBI Taxonomy" id="313595"/>
    <lineage>
        <taxon>Bacteria</taxon>
        <taxon>Pseudomonadati</taxon>
        <taxon>Bacteroidota</taxon>
        <taxon>Flavobacteriia</taxon>
        <taxon>Flavobacteriales</taxon>
        <taxon>Flavobacteriaceae</taxon>
        <taxon>Psychroflexus</taxon>
    </lineage>
</organism>
<evidence type="ECO:0000313" key="7">
    <source>
        <dbReference type="Proteomes" id="UP000008514"/>
    </source>
</evidence>
<keyword evidence="3" id="KW-0325">Glycoprotein</keyword>
<reference evidence="6" key="1">
    <citation type="submission" date="2006-03" db="EMBL/GenBank/DDBJ databases">
        <authorList>
            <person name="Bowman J."/>
            <person name="Ferriera S."/>
            <person name="Johnson J."/>
            <person name="Kravitz S."/>
            <person name="Halpern A."/>
            <person name="Remington K."/>
            <person name="Beeson K."/>
            <person name="Tran B."/>
            <person name="Rogers Y.-H."/>
            <person name="Friedman R."/>
            <person name="Venter J.C."/>
        </authorList>
    </citation>
    <scope>NUCLEOTIDE SEQUENCE [LARGE SCALE GENOMIC DNA]</scope>
    <source>
        <strain evidence="6">ATCC 700755</strain>
    </source>
</reference>
<dbReference type="Proteomes" id="UP000008514">
    <property type="component" value="Chromosome"/>
</dbReference>
<dbReference type="Pfam" id="PF20067">
    <property type="entry name" value="SSL_N"/>
    <property type="match status" value="1"/>
</dbReference>
<keyword evidence="7" id="KW-1185">Reference proteome</keyword>
<evidence type="ECO:0000256" key="3">
    <source>
        <dbReference type="ARBA" id="ARBA00023180"/>
    </source>
</evidence>
<evidence type="ECO:0000259" key="5">
    <source>
        <dbReference type="Pfam" id="PF03088"/>
    </source>
</evidence>
<evidence type="ECO:0000256" key="4">
    <source>
        <dbReference type="SAM" id="SignalP"/>
    </source>
</evidence>
<evidence type="ECO:0000256" key="1">
    <source>
        <dbReference type="ARBA" id="ARBA00009191"/>
    </source>
</evidence>
<dbReference type="PROSITE" id="PS51257">
    <property type="entry name" value="PROKAR_LIPOPROTEIN"/>
    <property type="match status" value="1"/>
</dbReference>
<feature type="signal peptide" evidence="4">
    <location>
        <begin position="1"/>
        <end position="19"/>
    </location>
</feature>
<keyword evidence="4" id="KW-0732">Signal</keyword>
<feature type="chain" id="PRO_5003879350" evidence="4">
    <location>
        <begin position="20"/>
        <end position="361"/>
    </location>
</feature>
<dbReference type="EMBL" id="CP003879">
    <property type="protein sequence ID" value="AFU69942.1"/>
    <property type="molecule type" value="Genomic_DNA"/>
</dbReference>
<comment type="similarity">
    <text evidence="1">Belongs to the strictosidine synthase family.</text>
</comment>
<dbReference type="SUPFAM" id="SSF63829">
    <property type="entry name" value="Calcium-dependent phosphotriesterase"/>
    <property type="match status" value="1"/>
</dbReference>
<protein>
    <submittedName>
        <fullName evidence="6">Gluconolactonase-like enzyme, strictosidine synthase family protein</fullName>
    </submittedName>
</protein>
<dbReference type="PANTHER" id="PTHR10426:SF88">
    <property type="entry name" value="ADIPOCYTE PLASMA MEMBRANE-ASSOCIATED PROTEIN HEMOMUCIN-RELATED"/>
    <property type="match status" value="1"/>
</dbReference>
<dbReference type="GO" id="GO:0016787">
    <property type="term" value="F:hydrolase activity"/>
    <property type="evidence" value="ECO:0007669"/>
    <property type="project" value="TreeGrafter"/>
</dbReference>
<dbReference type="AlphaFoldDB" id="K4IHD1"/>